<keyword evidence="3" id="KW-1185">Reference proteome</keyword>
<evidence type="ECO:0000256" key="1">
    <source>
        <dbReference type="ARBA" id="ARBA00006974"/>
    </source>
</evidence>
<gene>
    <name evidence="2" type="ORF">R1flu_003087</name>
</gene>
<proteinExistence type="inferred from homology"/>
<comment type="similarity">
    <text evidence="1">Belongs to the ARG7 family.</text>
</comment>
<reference evidence="2 3" key="1">
    <citation type="submission" date="2024-09" db="EMBL/GenBank/DDBJ databases">
        <title>Chromosome-scale assembly of Riccia fluitans.</title>
        <authorList>
            <person name="Paukszto L."/>
            <person name="Sawicki J."/>
            <person name="Karawczyk K."/>
            <person name="Piernik-Szablinska J."/>
            <person name="Szczecinska M."/>
            <person name="Mazdziarz M."/>
        </authorList>
    </citation>
    <scope>NUCLEOTIDE SEQUENCE [LARGE SCALE GENOMIC DNA]</scope>
    <source>
        <strain evidence="2">Rf_01</strain>
        <tissue evidence="2">Aerial parts of the thallus</tissue>
    </source>
</reference>
<evidence type="ECO:0000313" key="3">
    <source>
        <dbReference type="Proteomes" id="UP001605036"/>
    </source>
</evidence>
<dbReference type="InterPro" id="IPR003676">
    <property type="entry name" value="SAUR_fam"/>
</dbReference>
<dbReference type="Pfam" id="PF02519">
    <property type="entry name" value="Auxin_inducible"/>
    <property type="match status" value="1"/>
</dbReference>
<protein>
    <recommendedName>
        <fullName evidence="4">Small auxin up regulated protein</fullName>
    </recommendedName>
</protein>
<dbReference type="AlphaFoldDB" id="A0ABD1YB05"/>
<evidence type="ECO:0000313" key="2">
    <source>
        <dbReference type="EMBL" id="KAL2622882.1"/>
    </source>
</evidence>
<dbReference type="PANTHER" id="PTHR31374:SF32">
    <property type="entry name" value="SAUR FAMILY PROTEIN"/>
    <property type="match status" value="1"/>
</dbReference>
<accession>A0ABD1YB05</accession>
<evidence type="ECO:0008006" key="4">
    <source>
        <dbReference type="Google" id="ProtNLM"/>
    </source>
</evidence>
<name>A0ABD1YB05_9MARC</name>
<dbReference type="PANTHER" id="PTHR31374">
    <property type="entry name" value="AUXIN-INDUCED PROTEIN-LIKE-RELATED"/>
    <property type="match status" value="1"/>
</dbReference>
<comment type="caution">
    <text evidence="2">The sequence shown here is derived from an EMBL/GenBank/DDBJ whole genome shotgun (WGS) entry which is preliminary data.</text>
</comment>
<sequence>MPGITSKLVYRILGLTNSKKSVFELSAYKRMSFSQIPGSTQLALQTGRSMQNSKSSRLGRIPEDIPRRCLAVYVGQERRRYIISINFLSHSLFKELLRRSEEEFGFQYEGGLSIACDCYLFENVLRMIK</sequence>
<organism evidence="2 3">
    <name type="scientific">Riccia fluitans</name>
    <dbReference type="NCBI Taxonomy" id="41844"/>
    <lineage>
        <taxon>Eukaryota</taxon>
        <taxon>Viridiplantae</taxon>
        <taxon>Streptophyta</taxon>
        <taxon>Embryophyta</taxon>
        <taxon>Marchantiophyta</taxon>
        <taxon>Marchantiopsida</taxon>
        <taxon>Marchantiidae</taxon>
        <taxon>Marchantiales</taxon>
        <taxon>Ricciaceae</taxon>
        <taxon>Riccia</taxon>
    </lineage>
</organism>
<dbReference type="EMBL" id="JBHFFA010000006">
    <property type="protein sequence ID" value="KAL2622882.1"/>
    <property type="molecule type" value="Genomic_DNA"/>
</dbReference>
<dbReference type="Proteomes" id="UP001605036">
    <property type="component" value="Unassembled WGS sequence"/>
</dbReference>